<sequence length="145" mass="15707">MGARREAVRWVLRAAMVRPLGAAPGLRPALAREPGRERAAARPPAGLRAARLRPGSAELVPRTLVGAPERALAPALRLGFFTALLLTVTSPVERCSRGSPWWREAPACAWNSVSPDRLTVVRPVALLIPTRGRVDMLFPVPIRCP</sequence>
<comment type="caution">
    <text evidence="1">The sequence shown here is derived from an EMBL/GenBank/DDBJ whole genome shotgun (WGS) entry which is preliminary data.</text>
</comment>
<organism evidence="1 2">
    <name type="scientific">Paenibacillus amylolyticus</name>
    <dbReference type="NCBI Taxonomy" id="1451"/>
    <lineage>
        <taxon>Bacteria</taxon>
        <taxon>Bacillati</taxon>
        <taxon>Bacillota</taxon>
        <taxon>Bacilli</taxon>
        <taxon>Bacillales</taxon>
        <taxon>Paenibacillaceae</taxon>
        <taxon>Paenibacillus</taxon>
    </lineage>
</organism>
<dbReference type="AlphaFoldDB" id="A0AAP5H6L7"/>
<evidence type="ECO:0000313" key="2">
    <source>
        <dbReference type="Proteomes" id="UP001254832"/>
    </source>
</evidence>
<evidence type="ECO:0000313" key="1">
    <source>
        <dbReference type="EMBL" id="MDR6724949.1"/>
    </source>
</evidence>
<gene>
    <name evidence="1" type="ORF">J2W91_003435</name>
</gene>
<dbReference type="Proteomes" id="UP001254832">
    <property type="component" value="Unassembled WGS sequence"/>
</dbReference>
<proteinExistence type="predicted"/>
<protein>
    <submittedName>
        <fullName evidence="1">Uncharacterized protein</fullName>
    </submittedName>
</protein>
<reference evidence="1" key="1">
    <citation type="submission" date="2023-07" db="EMBL/GenBank/DDBJ databases">
        <title>Sorghum-associated microbial communities from plants grown in Nebraska, USA.</title>
        <authorList>
            <person name="Schachtman D."/>
        </authorList>
    </citation>
    <scope>NUCLEOTIDE SEQUENCE</scope>
    <source>
        <strain evidence="1">BE80</strain>
    </source>
</reference>
<name>A0AAP5H6L7_PAEAM</name>
<dbReference type="EMBL" id="JAVDTR010000009">
    <property type="protein sequence ID" value="MDR6724949.1"/>
    <property type="molecule type" value="Genomic_DNA"/>
</dbReference>
<accession>A0AAP5H6L7</accession>